<evidence type="ECO:0000256" key="1">
    <source>
        <dbReference type="SAM" id="Phobius"/>
    </source>
</evidence>
<feature type="transmembrane region" description="Helical" evidence="1">
    <location>
        <begin position="39"/>
        <end position="65"/>
    </location>
</feature>
<accession>A0A059CCE8</accession>
<proteinExistence type="predicted"/>
<sequence>MDFEIVAAFVSDDSRPREEDSPLSLVLSFLQKLSSISRLFLSIFSLIVVMYSICGLILNCVAFSITYSLSPFILLKYVSHFNISN</sequence>
<name>A0A059CCE8_EUCGR</name>
<keyword evidence="1" id="KW-0812">Transmembrane</keyword>
<keyword evidence="1" id="KW-0472">Membrane</keyword>
<reference evidence="2" key="1">
    <citation type="submission" date="2013-07" db="EMBL/GenBank/DDBJ databases">
        <title>The genome of Eucalyptus grandis.</title>
        <authorList>
            <person name="Schmutz J."/>
            <person name="Hayes R."/>
            <person name="Myburg A."/>
            <person name="Tuskan G."/>
            <person name="Grattapaglia D."/>
            <person name="Rokhsar D.S."/>
        </authorList>
    </citation>
    <scope>NUCLEOTIDE SEQUENCE</scope>
    <source>
        <tissue evidence="2">Leaf extractions</tissue>
    </source>
</reference>
<dbReference type="Gramene" id="KCW76032">
    <property type="protein sequence ID" value="KCW76032"/>
    <property type="gene ID" value="EUGRSUZ_D00402"/>
</dbReference>
<gene>
    <name evidence="2" type="ORF">EUGRSUZ_D00402</name>
</gene>
<dbReference type="AlphaFoldDB" id="A0A059CCE8"/>
<protein>
    <submittedName>
        <fullName evidence="2">Uncharacterized protein</fullName>
    </submittedName>
</protein>
<keyword evidence="1" id="KW-1133">Transmembrane helix</keyword>
<evidence type="ECO:0000313" key="2">
    <source>
        <dbReference type="EMBL" id="KCW76032.1"/>
    </source>
</evidence>
<dbReference type="EMBL" id="KK198756">
    <property type="protein sequence ID" value="KCW76032.1"/>
    <property type="molecule type" value="Genomic_DNA"/>
</dbReference>
<dbReference type="InParanoid" id="A0A059CCE8"/>
<organism evidence="2">
    <name type="scientific">Eucalyptus grandis</name>
    <name type="common">Flooded gum</name>
    <dbReference type="NCBI Taxonomy" id="71139"/>
    <lineage>
        <taxon>Eukaryota</taxon>
        <taxon>Viridiplantae</taxon>
        <taxon>Streptophyta</taxon>
        <taxon>Embryophyta</taxon>
        <taxon>Tracheophyta</taxon>
        <taxon>Spermatophyta</taxon>
        <taxon>Magnoliopsida</taxon>
        <taxon>eudicotyledons</taxon>
        <taxon>Gunneridae</taxon>
        <taxon>Pentapetalae</taxon>
        <taxon>rosids</taxon>
        <taxon>malvids</taxon>
        <taxon>Myrtales</taxon>
        <taxon>Myrtaceae</taxon>
        <taxon>Myrtoideae</taxon>
        <taxon>Eucalypteae</taxon>
        <taxon>Eucalyptus</taxon>
    </lineage>
</organism>